<evidence type="ECO:0000256" key="1">
    <source>
        <dbReference type="SAM" id="Phobius"/>
    </source>
</evidence>
<keyword evidence="1" id="KW-1133">Transmembrane helix</keyword>
<keyword evidence="1" id="KW-0812">Transmembrane</keyword>
<evidence type="ECO:0000313" key="2">
    <source>
        <dbReference type="EMBL" id="RNA15013.1"/>
    </source>
</evidence>
<comment type="caution">
    <text evidence="2">The sequence shown here is derived from an EMBL/GenBank/DDBJ whole genome shotgun (WGS) entry which is preliminary data.</text>
</comment>
<proteinExistence type="predicted"/>
<organism evidence="2 3">
    <name type="scientific">Brachionus plicatilis</name>
    <name type="common">Marine rotifer</name>
    <name type="synonym">Brachionus muelleri</name>
    <dbReference type="NCBI Taxonomy" id="10195"/>
    <lineage>
        <taxon>Eukaryota</taxon>
        <taxon>Metazoa</taxon>
        <taxon>Spiralia</taxon>
        <taxon>Gnathifera</taxon>
        <taxon>Rotifera</taxon>
        <taxon>Eurotatoria</taxon>
        <taxon>Monogononta</taxon>
        <taxon>Pseudotrocha</taxon>
        <taxon>Ploima</taxon>
        <taxon>Brachionidae</taxon>
        <taxon>Brachionus</taxon>
    </lineage>
</organism>
<accession>A0A3M7QUQ5</accession>
<feature type="transmembrane region" description="Helical" evidence="1">
    <location>
        <begin position="27"/>
        <end position="52"/>
    </location>
</feature>
<reference evidence="2 3" key="1">
    <citation type="journal article" date="2018" name="Sci. Rep.">
        <title>Genomic signatures of local adaptation to the degree of environmental predictability in rotifers.</title>
        <authorList>
            <person name="Franch-Gras L."/>
            <person name="Hahn C."/>
            <person name="Garcia-Roger E.M."/>
            <person name="Carmona M.J."/>
            <person name="Serra M."/>
            <person name="Gomez A."/>
        </authorList>
    </citation>
    <scope>NUCLEOTIDE SEQUENCE [LARGE SCALE GENOMIC DNA]</scope>
    <source>
        <strain evidence="2">HYR1</strain>
    </source>
</reference>
<sequence length="88" mass="10175">MVPTLFLKFKIDKFQQIKFIKKIQNKLLLILFQNSLVLFASSLVIDIVMYMVKVPAYSPCLNLIEMVIDIVLDKIGGWSDCFFKSILT</sequence>
<dbReference type="Proteomes" id="UP000276133">
    <property type="component" value="Unassembled WGS sequence"/>
</dbReference>
<dbReference type="AlphaFoldDB" id="A0A3M7QUQ5"/>
<name>A0A3M7QUQ5_BRAPC</name>
<gene>
    <name evidence="2" type="ORF">BpHYR1_033786</name>
</gene>
<protein>
    <submittedName>
        <fullName evidence="2">Uncharacterized protein</fullName>
    </submittedName>
</protein>
<dbReference type="EMBL" id="REGN01005061">
    <property type="protein sequence ID" value="RNA15013.1"/>
    <property type="molecule type" value="Genomic_DNA"/>
</dbReference>
<keyword evidence="1" id="KW-0472">Membrane</keyword>
<evidence type="ECO:0000313" key="3">
    <source>
        <dbReference type="Proteomes" id="UP000276133"/>
    </source>
</evidence>
<keyword evidence="3" id="KW-1185">Reference proteome</keyword>